<sequence length="116" mass="13339">MLFIILTRIAQSLTANLQLRPHSAYLNSHIPVPVLLLPTLHGQVPTHYILLRAPIPKPTFKLAFWTSLDCSRLFHDLKPCTFRVQMFSLNLNPIRTDDILTGHSLQDTHSIFFAYF</sequence>
<gene>
    <name evidence="1" type="primary">RvY_17514-1</name>
    <name evidence="1" type="synonym">RvY_17514.1</name>
    <name evidence="1" type="ORF">RvY_17514</name>
</gene>
<accession>A0A1D1W2D3</accession>
<organism evidence="1 2">
    <name type="scientific">Ramazzottius varieornatus</name>
    <name type="common">Water bear</name>
    <name type="synonym">Tardigrade</name>
    <dbReference type="NCBI Taxonomy" id="947166"/>
    <lineage>
        <taxon>Eukaryota</taxon>
        <taxon>Metazoa</taxon>
        <taxon>Ecdysozoa</taxon>
        <taxon>Tardigrada</taxon>
        <taxon>Eutardigrada</taxon>
        <taxon>Parachela</taxon>
        <taxon>Hypsibioidea</taxon>
        <taxon>Ramazzottiidae</taxon>
        <taxon>Ramazzottius</taxon>
    </lineage>
</organism>
<dbReference type="Proteomes" id="UP000186922">
    <property type="component" value="Unassembled WGS sequence"/>
</dbReference>
<dbReference type="AlphaFoldDB" id="A0A1D1W2D3"/>
<reference evidence="1 2" key="1">
    <citation type="journal article" date="2016" name="Nat. Commun.">
        <title>Extremotolerant tardigrade genome and improved radiotolerance of human cultured cells by tardigrade-unique protein.</title>
        <authorList>
            <person name="Hashimoto T."/>
            <person name="Horikawa D.D."/>
            <person name="Saito Y."/>
            <person name="Kuwahara H."/>
            <person name="Kozuka-Hata H."/>
            <person name="Shin-I T."/>
            <person name="Minakuchi Y."/>
            <person name="Ohishi K."/>
            <person name="Motoyama A."/>
            <person name="Aizu T."/>
            <person name="Enomoto A."/>
            <person name="Kondo K."/>
            <person name="Tanaka S."/>
            <person name="Hara Y."/>
            <person name="Koshikawa S."/>
            <person name="Sagara H."/>
            <person name="Miura T."/>
            <person name="Yokobori S."/>
            <person name="Miyagawa K."/>
            <person name="Suzuki Y."/>
            <person name="Kubo T."/>
            <person name="Oyama M."/>
            <person name="Kohara Y."/>
            <person name="Fujiyama A."/>
            <person name="Arakawa K."/>
            <person name="Katayama T."/>
            <person name="Toyoda A."/>
            <person name="Kunieda T."/>
        </authorList>
    </citation>
    <scope>NUCLEOTIDE SEQUENCE [LARGE SCALE GENOMIC DNA]</scope>
    <source>
        <strain evidence="1 2">YOKOZUNA-1</strain>
    </source>
</reference>
<name>A0A1D1W2D3_RAMVA</name>
<comment type="caution">
    <text evidence="1">The sequence shown here is derived from an EMBL/GenBank/DDBJ whole genome shotgun (WGS) entry which is preliminary data.</text>
</comment>
<proteinExistence type="predicted"/>
<protein>
    <submittedName>
        <fullName evidence="1">Uncharacterized protein</fullName>
    </submittedName>
</protein>
<keyword evidence="2" id="KW-1185">Reference proteome</keyword>
<evidence type="ECO:0000313" key="2">
    <source>
        <dbReference type="Proteomes" id="UP000186922"/>
    </source>
</evidence>
<evidence type="ECO:0000313" key="1">
    <source>
        <dbReference type="EMBL" id="GAV07705.1"/>
    </source>
</evidence>
<dbReference type="EMBL" id="BDGG01000015">
    <property type="protein sequence ID" value="GAV07705.1"/>
    <property type="molecule type" value="Genomic_DNA"/>
</dbReference>